<sequence length="172" mass="19439">MYLYYYLSYFKFFRKLLINFPRLMTIGYASEKGPSQKMRQDTKYNFVLNGKGWDIGADLNTTPTKKMSVKVSGCDPGYDTTSVAIIMCAITILKESSNMAKGGVVMPGAAFYRTDIVDRLMHEGYTFETIYRSEEKGPGLTVMGKLSSEELPYSDIPRSEKGELVRRNGTKL</sequence>
<organism evidence="1 2">
    <name type="scientific">Mythimna loreyi</name>
    <dbReference type="NCBI Taxonomy" id="667449"/>
    <lineage>
        <taxon>Eukaryota</taxon>
        <taxon>Metazoa</taxon>
        <taxon>Ecdysozoa</taxon>
        <taxon>Arthropoda</taxon>
        <taxon>Hexapoda</taxon>
        <taxon>Insecta</taxon>
        <taxon>Pterygota</taxon>
        <taxon>Neoptera</taxon>
        <taxon>Endopterygota</taxon>
        <taxon>Lepidoptera</taxon>
        <taxon>Glossata</taxon>
        <taxon>Ditrysia</taxon>
        <taxon>Noctuoidea</taxon>
        <taxon>Noctuidae</taxon>
        <taxon>Noctuinae</taxon>
        <taxon>Hadenini</taxon>
        <taxon>Mythimna</taxon>
    </lineage>
</organism>
<proteinExistence type="predicted"/>
<reference evidence="1" key="1">
    <citation type="submission" date="2023-03" db="EMBL/GenBank/DDBJ databases">
        <title>Chromosome-level genomes of two armyworms, Mythimna separata and Mythimna loreyi, provide insights into the biosynthesis and reception of sex pheromones.</title>
        <authorList>
            <person name="Zhao H."/>
        </authorList>
    </citation>
    <scope>NUCLEOTIDE SEQUENCE</scope>
    <source>
        <strain evidence="1">BeijingLab</strain>
    </source>
</reference>
<gene>
    <name evidence="1" type="ORF">PYW08_015838</name>
</gene>
<evidence type="ECO:0000313" key="2">
    <source>
        <dbReference type="Proteomes" id="UP001231649"/>
    </source>
</evidence>
<comment type="caution">
    <text evidence="1">The sequence shown here is derived from an EMBL/GenBank/DDBJ whole genome shotgun (WGS) entry which is preliminary data.</text>
</comment>
<protein>
    <submittedName>
        <fullName evidence="1">Uncharacterized protein</fullName>
    </submittedName>
</protein>
<dbReference type="Proteomes" id="UP001231649">
    <property type="component" value="Chromosome 8"/>
</dbReference>
<evidence type="ECO:0000313" key="1">
    <source>
        <dbReference type="EMBL" id="KAJ8724364.1"/>
    </source>
</evidence>
<accession>A0ACC2QTS3</accession>
<name>A0ACC2QTS3_9NEOP</name>
<dbReference type="EMBL" id="CM056784">
    <property type="protein sequence ID" value="KAJ8724364.1"/>
    <property type="molecule type" value="Genomic_DNA"/>
</dbReference>
<keyword evidence="2" id="KW-1185">Reference proteome</keyword>